<dbReference type="GO" id="GO:0047429">
    <property type="term" value="F:nucleoside triphosphate diphosphatase activity"/>
    <property type="evidence" value="ECO:0007669"/>
    <property type="project" value="TreeGrafter"/>
</dbReference>
<dbReference type="PANTHER" id="PTHR10151">
    <property type="entry name" value="ECTONUCLEOTIDE PYROPHOSPHATASE/PHOSPHODIESTERASE"/>
    <property type="match status" value="1"/>
</dbReference>
<dbReference type="Gene3D" id="3.30.1360.180">
    <property type="match status" value="1"/>
</dbReference>
<dbReference type="GO" id="GO:0009141">
    <property type="term" value="P:nucleoside triphosphate metabolic process"/>
    <property type="evidence" value="ECO:0007669"/>
    <property type="project" value="TreeGrafter"/>
</dbReference>
<keyword evidence="2" id="KW-0812">Transmembrane</keyword>
<evidence type="ECO:0000313" key="3">
    <source>
        <dbReference type="EMBL" id="GMG39415.1"/>
    </source>
</evidence>
<name>A0A9W6YUT3_AMBMO</name>
<keyword evidence="4" id="KW-1185">Reference proteome</keyword>
<dbReference type="OrthoDB" id="415411at2759"/>
<sequence>MTSHNGEHQGFEVDVPVTNLDERDDEDFRMDDDAGLYDDDNVSLDMNVFDEGSMSSQSLLDKVGSQFNKLFRRKNHPGTGGSYENIEMYDRNDPNRSRGSFANANDLENFNIDDLPEETNGKRRKRLFIRSLIVAVVFLILVSLAFKFGITGKSGDDNDKDTSDYINKSNSDNKDKQTPETNFPVNSTKPVNQKVILSNGTNDFYSTTLLISLDGFHPYSISKENTPFMDTLLTGKGYGPPYMIASNPTVTFVNHWTLVTGLKPIYHGITGNKFFDEATNDSFINTDPSSALKKKWWGGEPVWSTAEKQGFRTAVHMWPGSEVDLGVGLNPSEVDKFNQTEVLSNKVHRVLEWLDQPLDSRPELILSYVPNIDAVGHHYGIGSSELVTQLKYVDSFLEDLYLGLHERNLTELVNVVVVSDHGMSVTSNNRLIYLDDLIDVNIIEHFDGSPLFGLRPYSRYKVKDVWKKLKKSYKKHPLKDKFDIYLKEDILKSQFGGSDGPYNARVAPIWIIPKIGYTVTTITVFGHWSIL</sequence>
<dbReference type="GO" id="GO:0017111">
    <property type="term" value="F:ribonucleoside triphosphate phosphatase activity"/>
    <property type="evidence" value="ECO:0007669"/>
    <property type="project" value="TreeGrafter"/>
</dbReference>
<dbReference type="EMBL" id="BSXU01002896">
    <property type="protein sequence ID" value="GMG39415.1"/>
    <property type="molecule type" value="Genomic_DNA"/>
</dbReference>
<organism evidence="3 4">
    <name type="scientific">Ambrosiozyma monospora</name>
    <name type="common">Yeast</name>
    <name type="synonym">Endomycopsis monosporus</name>
    <dbReference type="NCBI Taxonomy" id="43982"/>
    <lineage>
        <taxon>Eukaryota</taxon>
        <taxon>Fungi</taxon>
        <taxon>Dikarya</taxon>
        <taxon>Ascomycota</taxon>
        <taxon>Saccharomycotina</taxon>
        <taxon>Pichiomycetes</taxon>
        <taxon>Pichiales</taxon>
        <taxon>Pichiaceae</taxon>
        <taxon>Ambrosiozyma</taxon>
    </lineage>
</organism>
<dbReference type="Proteomes" id="UP001165063">
    <property type="component" value="Unassembled WGS sequence"/>
</dbReference>
<keyword evidence="2" id="KW-1133">Transmembrane helix</keyword>
<feature type="transmembrane region" description="Helical" evidence="2">
    <location>
        <begin position="127"/>
        <end position="146"/>
    </location>
</feature>
<feature type="compositionally biased region" description="Polar residues" evidence="1">
    <location>
        <begin position="179"/>
        <end position="188"/>
    </location>
</feature>
<dbReference type="Pfam" id="PF01663">
    <property type="entry name" value="Phosphodiest"/>
    <property type="match status" value="1"/>
</dbReference>
<accession>A0A9W6YUT3</accession>
<dbReference type="CDD" id="cd16018">
    <property type="entry name" value="Enpp"/>
    <property type="match status" value="1"/>
</dbReference>
<dbReference type="SUPFAM" id="SSF53649">
    <property type="entry name" value="Alkaline phosphatase-like"/>
    <property type="match status" value="1"/>
</dbReference>
<evidence type="ECO:0000256" key="1">
    <source>
        <dbReference type="SAM" id="MobiDB-lite"/>
    </source>
</evidence>
<gene>
    <name evidence="3" type="ORF">Amon01_000532800</name>
</gene>
<dbReference type="InterPro" id="IPR017850">
    <property type="entry name" value="Alkaline_phosphatase_core_sf"/>
</dbReference>
<feature type="region of interest" description="Disordered" evidence="1">
    <location>
        <begin position="158"/>
        <end position="188"/>
    </location>
</feature>
<evidence type="ECO:0000313" key="4">
    <source>
        <dbReference type="Proteomes" id="UP001165063"/>
    </source>
</evidence>
<dbReference type="InterPro" id="IPR002591">
    <property type="entry name" value="Phosphodiest/P_Trfase"/>
</dbReference>
<comment type="caution">
    <text evidence="3">The sequence shown here is derived from an EMBL/GenBank/DDBJ whole genome shotgun (WGS) entry which is preliminary data.</text>
</comment>
<proteinExistence type="predicted"/>
<evidence type="ECO:0000256" key="2">
    <source>
        <dbReference type="SAM" id="Phobius"/>
    </source>
</evidence>
<dbReference type="AlphaFoldDB" id="A0A9W6YUT3"/>
<dbReference type="PANTHER" id="PTHR10151:SF120">
    <property type="entry name" value="BIS(5'-ADENOSYL)-TRIPHOSPHATASE"/>
    <property type="match status" value="1"/>
</dbReference>
<protein>
    <submittedName>
        <fullName evidence="3">Unnamed protein product</fullName>
    </submittedName>
</protein>
<keyword evidence="2" id="KW-0472">Membrane</keyword>
<feature type="region of interest" description="Disordered" evidence="1">
    <location>
        <begin position="74"/>
        <end position="97"/>
    </location>
</feature>
<dbReference type="Gene3D" id="3.40.720.10">
    <property type="entry name" value="Alkaline Phosphatase, subunit A"/>
    <property type="match status" value="1"/>
</dbReference>
<reference evidence="3" key="1">
    <citation type="submission" date="2023-04" db="EMBL/GenBank/DDBJ databases">
        <title>Ambrosiozyma monospora NBRC 1965.</title>
        <authorList>
            <person name="Ichikawa N."/>
            <person name="Sato H."/>
            <person name="Tonouchi N."/>
        </authorList>
    </citation>
    <scope>NUCLEOTIDE SEQUENCE</scope>
    <source>
        <strain evidence="3">NBRC 1965</strain>
    </source>
</reference>